<comment type="caution">
    <text evidence="1">The sequence shown here is derived from an EMBL/GenBank/DDBJ whole genome shotgun (WGS) entry which is preliminary data.</text>
</comment>
<reference evidence="2" key="1">
    <citation type="journal article" date="2019" name="Int. J. Syst. Evol. Microbiol.">
        <title>The Global Catalogue of Microorganisms (GCM) 10K type strain sequencing project: providing services to taxonomists for standard genome sequencing and annotation.</title>
        <authorList>
            <consortium name="The Broad Institute Genomics Platform"/>
            <consortium name="The Broad Institute Genome Sequencing Center for Infectious Disease"/>
            <person name="Wu L."/>
            <person name="Ma J."/>
        </authorList>
    </citation>
    <scope>NUCLEOTIDE SEQUENCE [LARGE SCALE GENOMIC DNA]</scope>
    <source>
        <strain evidence="2">JCM 16908</strain>
    </source>
</reference>
<keyword evidence="2" id="KW-1185">Reference proteome</keyword>
<gene>
    <name evidence="1" type="ORF">GCM10022226_10910</name>
</gene>
<dbReference type="Gene3D" id="2.120.10.30">
    <property type="entry name" value="TolB, C-terminal domain"/>
    <property type="match status" value="1"/>
</dbReference>
<dbReference type="EMBL" id="BAAAZR010000001">
    <property type="protein sequence ID" value="GAA3793418.1"/>
    <property type="molecule type" value="Genomic_DNA"/>
</dbReference>
<accession>A0ABP7HFX7</accession>
<dbReference type="InterPro" id="IPR011042">
    <property type="entry name" value="6-blade_b-propeller_TolB-like"/>
</dbReference>
<evidence type="ECO:0000313" key="2">
    <source>
        <dbReference type="Proteomes" id="UP001500888"/>
    </source>
</evidence>
<name>A0ABP7HFX7_9ACTN</name>
<dbReference type="Proteomes" id="UP001500888">
    <property type="component" value="Unassembled WGS sequence"/>
</dbReference>
<sequence>MRYASLDRCAKGDTPVPCGVWELTLRSGKIVKFPDATVFPRTASGKVDKESSAPFAISGDGTQIVYFRKSDRKLVRKDVISGKVRSLPGGTSKVPKGLGMLDLEITLSSDGDVVVIDYLDSGDKKPTLAVDLRGGQVGKLPGADTVQGFSPDGRRILLSRFTGDNTTEFAVYDTDGEEAERREVPQVVSNNSPVALADDGVTVGVVIKPSSGKPRLRQYDLSTDAVSPAVDLPIRSDNMAYQIFWDESGKLTLWHLTVRGEGGGIVRATASTVNPSTGDLKKIDSFKVRTDPWIWWLPGE</sequence>
<proteinExistence type="predicted"/>
<evidence type="ECO:0000313" key="1">
    <source>
        <dbReference type="EMBL" id="GAA3793418.1"/>
    </source>
</evidence>
<evidence type="ECO:0008006" key="3">
    <source>
        <dbReference type="Google" id="ProtNLM"/>
    </source>
</evidence>
<dbReference type="SUPFAM" id="SSF69304">
    <property type="entry name" value="Tricorn protease N-terminal domain"/>
    <property type="match status" value="1"/>
</dbReference>
<protein>
    <recommendedName>
        <fullName evidence="3">Lipoprotein LpqB beta-propeller domain-containing protein</fullName>
    </recommendedName>
</protein>
<organism evidence="1 2">
    <name type="scientific">Sphaerisporangium flaviroseum</name>
    <dbReference type="NCBI Taxonomy" id="509199"/>
    <lineage>
        <taxon>Bacteria</taxon>
        <taxon>Bacillati</taxon>
        <taxon>Actinomycetota</taxon>
        <taxon>Actinomycetes</taxon>
        <taxon>Streptosporangiales</taxon>
        <taxon>Streptosporangiaceae</taxon>
        <taxon>Sphaerisporangium</taxon>
    </lineage>
</organism>